<dbReference type="STRING" id="2316362.A0A4Q2DIX6"/>
<evidence type="ECO:0008006" key="9">
    <source>
        <dbReference type="Google" id="ProtNLM"/>
    </source>
</evidence>
<sequence length="543" mass="58655">MANPKDPEAQKRKEEIKKADVRLLAQLGYKQEFKRDFKPLEVFGIAFSIIGLTPSIASVLFYSLPNGGGPAMVWGWLVASLLVLCVGMSMAELASAMPTSGGSVFPSGKDANTIGNIAAVASIDWGCAIQVMAAVTIASDDTFSPTSPQLFGVYCAIVLSHGVLCCLGTTILARLQTVYIILNVLLCMVIIIILPITTPDEFRNTTSFALWEFTNFNGWPNGFAFILSFLAPLWTICSFDSSVHVAEESSNAAVAVPWGIVNAISVAGLLGWAINMVLAFCMGTDLEALWDSDQPMAVIFLNSFGRKATLGVWIVVVLVQYMMGSSMVPAVKLSPSVVMVVRLVRPSTAKSVRLTMSIFRIALPFSGWLYNISSYTQTPINSVWYDAILAIAMGLLAFAGDQAINAAFALSVTGLYVAYSIPIVARFWGGCEFTPGPFYLGPLSAPCAVISVVFMTIMSVIFLFPTSPTTTVGDMNYTVVVLGGVLFLSMVWYYIPVYGGIYWFTGPVKTVESSDPNLELHRFTNDRQQNSSSQLSASVSSNY</sequence>
<keyword evidence="8" id="KW-1185">Reference proteome</keyword>
<keyword evidence="4 6" id="KW-1133">Transmembrane helix</keyword>
<evidence type="ECO:0000256" key="4">
    <source>
        <dbReference type="ARBA" id="ARBA00022989"/>
    </source>
</evidence>
<dbReference type="Pfam" id="PF13520">
    <property type="entry name" value="AA_permease_2"/>
    <property type="match status" value="2"/>
</dbReference>
<feature type="transmembrane region" description="Helical" evidence="6">
    <location>
        <begin position="352"/>
        <end position="370"/>
    </location>
</feature>
<evidence type="ECO:0000256" key="6">
    <source>
        <dbReference type="SAM" id="Phobius"/>
    </source>
</evidence>
<feature type="transmembrane region" description="Helical" evidence="6">
    <location>
        <begin position="40"/>
        <end position="62"/>
    </location>
</feature>
<dbReference type="GO" id="GO:0006865">
    <property type="term" value="P:amino acid transport"/>
    <property type="evidence" value="ECO:0007669"/>
    <property type="project" value="InterPro"/>
</dbReference>
<comment type="subcellular location">
    <subcellularLocation>
        <location evidence="1">Membrane</location>
        <topology evidence="1">Multi-pass membrane protein</topology>
    </subcellularLocation>
</comment>
<feature type="transmembrane region" description="Helical" evidence="6">
    <location>
        <begin position="218"/>
        <end position="239"/>
    </location>
</feature>
<feature type="transmembrane region" description="Helical" evidence="6">
    <location>
        <begin position="180"/>
        <end position="198"/>
    </location>
</feature>
<feature type="transmembrane region" description="Helical" evidence="6">
    <location>
        <begin position="310"/>
        <end position="331"/>
    </location>
</feature>
<organism evidence="7 8">
    <name type="scientific">Candolleomyces aberdarensis</name>
    <dbReference type="NCBI Taxonomy" id="2316362"/>
    <lineage>
        <taxon>Eukaryota</taxon>
        <taxon>Fungi</taxon>
        <taxon>Dikarya</taxon>
        <taxon>Basidiomycota</taxon>
        <taxon>Agaricomycotina</taxon>
        <taxon>Agaricomycetes</taxon>
        <taxon>Agaricomycetidae</taxon>
        <taxon>Agaricales</taxon>
        <taxon>Agaricineae</taxon>
        <taxon>Psathyrellaceae</taxon>
        <taxon>Candolleomyces</taxon>
    </lineage>
</organism>
<dbReference type="PIRSF" id="PIRSF006060">
    <property type="entry name" value="AA_transporter"/>
    <property type="match status" value="1"/>
</dbReference>
<dbReference type="GO" id="GO:0022857">
    <property type="term" value="F:transmembrane transporter activity"/>
    <property type="evidence" value="ECO:0007669"/>
    <property type="project" value="InterPro"/>
</dbReference>
<evidence type="ECO:0000256" key="2">
    <source>
        <dbReference type="ARBA" id="ARBA00022448"/>
    </source>
</evidence>
<feature type="transmembrane region" description="Helical" evidence="6">
    <location>
        <begin position="251"/>
        <end position="274"/>
    </location>
</feature>
<dbReference type="InterPro" id="IPR004840">
    <property type="entry name" value="Amino_acid_permease_CS"/>
</dbReference>
<dbReference type="InterPro" id="IPR002293">
    <property type="entry name" value="AA/rel_permease1"/>
</dbReference>
<name>A0A4Q2DIX6_9AGAR</name>
<comment type="caution">
    <text evidence="7">The sequence shown here is derived from an EMBL/GenBank/DDBJ whole genome shotgun (WGS) entry which is preliminary data.</text>
</comment>
<feature type="transmembrane region" description="Helical" evidence="6">
    <location>
        <begin position="476"/>
        <end position="495"/>
    </location>
</feature>
<dbReference type="OrthoDB" id="4476201at2759"/>
<dbReference type="GO" id="GO:0016020">
    <property type="term" value="C:membrane"/>
    <property type="evidence" value="ECO:0007669"/>
    <property type="project" value="UniProtKB-SubCell"/>
</dbReference>
<keyword evidence="5 6" id="KW-0472">Membrane</keyword>
<protein>
    <recommendedName>
        <fullName evidence="9">Amino acid transporter</fullName>
    </recommendedName>
</protein>
<feature type="transmembrane region" description="Helical" evidence="6">
    <location>
        <begin position="151"/>
        <end position="173"/>
    </location>
</feature>
<evidence type="ECO:0000313" key="8">
    <source>
        <dbReference type="Proteomes" id="UP000290288"/>
    </source>
</evidence>
<dbReference type="AlphaFoldDB" id="A0A4Q2DIX6"/>
<feature type="transmembrane region" description="Helical" evidence="6">
    <location>
        <begin position="440"/>
        <end position="464"/>
    </location>
</feature>
<dbReference type="Proteomes" id="UP000290288">
    <property type="component" value="Unassembled WGS sequence"/>
</dbReference>
<dbReference type="Gene3D" id="1.20.1740.10">
    <property type="entry name" value="Amino acid/polyamine transporter I"/>
    <property type="match status" value="1"/>
</dbReference>
<feature type="transmembrane region" description="Helical" evidence="6">
    <location>
        <begin position="117"/>
        <end position="139"/>
    </location>
</feature>
<evidence type="ECO:0000256" key="1">
    <source>
        <dbReference type="ARBA" id="ARBA00004141"/>
    </source>
</evidence>
<gene>
    <name evidence="7" type="ORF">EST38_g6753</name>
</gene>
<feature type="transmembrane region" description="Helical" evidence="6">
    <location>
        <begin position="382"/>
        <end position="399"/>
    </location>
</feature>
<dbReference type="PANTHER" id="PTHR45649">
    <property type="entry name" value="AMINO-ACID PERMEASE BAT1"/>
    <property type="match status" value="1"/>
</dbReference>
<evidence type="ECO:0000313" key="7">
    <source>
        <dbReference type="EMBL" id="RXW19096.1"/>
    </source>
</evidence>
<keyword evidence="3 6" id="KW-0812">Transmembrane</keyword>
<reference evidence="7 8" key="1">
    <citation type="submission" date="2019-01" db="EMBL/GenBank/DDBJ databases">
        <title>Draft genome sequence of Psathyrella aberdarensis IHI B618.</title>
        <authorList>
            <person name="Buettner E."/>
            <person name="Kellner H."/>
        </authorList>
    </citation>
    <scope>NUCLEOTIDE SEQUENCE [LARGE SCALE GENOMIC DNA]</scope>
    <source>
        <strain evidence="7 8">IHI B618</strain>
    </source>
</reference>
<dbReference type="EMBL" id="SDEE01000221">
    <property type="protein sequence ID" value="RXW19096.1"/>
    <property type="molecule type" value="Genomic_DNA"/>
</dbReference>
<proteinExistence type="predicted"/>
<evidence type="ECO:0000256" key="5">
    <source>
        <dbReference type="ARBA" id="ARBA00023136"/>
    </source>
</evidence>
<evidence type="ECO:0000256" key="3">
    <source>
        <dbReference type="ARBA" id="ARBA00022692"/>
    </source>
</evidence>
<dbReference type="PROSITE" id="PS00218">
    <property type="entry name" value="AMINO_ACID_PERMEASE_1"/>
    <property type="match status" value="1"/>
</dbReference>
<accession>A0A4Q2DIX6</accession>
<feature type="transmembrane region" description="Helical" evidence="6">
    <location>
        <begin position="406"/>
        <end position="428"/>
    </location>
</feature>
<dbReference type="PANTHER" id="PTHR45649:SF6">
    <property type="entry name" value="GABA-SPECIFIC PERMEASE"/>
    <property type="match status" value="1"/>
</dbReference>
<feature type="transmembrane region" description="Helical" evidence="6">
    <location>
        <begin position="74"/>
        <end position="96"/>
    </location>
</feature>
<keyword evidence="2" id="KW-0813">Transport</keyword>